<comment type="caution">
    <text evidence="1">The sequence shown here is derived from an EMBL/GenBank/DDBJ whole genome shotgun (WGS) entry which is preliminary data.</text>
</comment>
<dbReference type="EMBL" id="CARXXK010001361">
    <property type="protein sequence ID" value="CAI6375698.1"/>
    <property type="molecule type" value="Genomic_DNA"/>
</dbReference>
<dbReference type="PANTHER" id="PTHR31025:SF9">
    <property type="entry name" value="SI:DKEY-286J15.1"/>
    <property type="match status" value="1"/>
</dbReference>
<sequence>MMYDFPIVPSCYSNDVGVITAQNASHHANIVHNIPSTSNNVQYLGHELGHNASLIENNMVTLSVPTQIKSSTVDNTNKQCRKKISTDTLKKLSQAIAFIFPNESKETYYTPYKKLKLTPARGKLWDKYCNIRREIRNSTKQSDGITNKLDTTSQEQLAINNKELYEEDILWLKNNTAPWDIVNIKCKNTFQTRFNSLVNGVENNSYLTDYPALKSSLGFTLIELDFEEIYPGKNLVLYNKFEVFKNKLPTYVKKCNIKEVDQQVDVIQNSFELGNVVTIAALKIFVQLFKPVTVSKRTNAGSSKNSYFRPSKLEIQQSFLYYISNVSQLKEVDDAKSNRAYGIGQKLQPYMIFVETGDGQVISFYVVINKYFYKVESALKAVDICFKSFFSFHLNYTPECEQIWNFIQKYMYNIETKYDKNFQSVNSMINDLNNC</sequence>
<evidence type="ECO:0000313" key="2">
    <source>
        <dbReference type="Proteomes" id="UP001160148"/>
    </source>
</evidence>
<dbReference type="Proteomes" id="UP001160148">
    <property type="component" value="Unassembled WGS sequence"/>
</dbReference>
<dbReference type="AlphaFoldDB" id="A0AAV0Y4L7"/>
<organism evidence="1 2">
    <name type="scientific">Macrosiphum euphorbiae</name>
    <name type="common">potato aphid</name>
    <dbReference type="NCBI Taxonomy" id="13131"/>
    <lineage>
        <taxon>Eukaryota</taxon>
        <taxon>Metazoa</taxon>
        <taxon>Ecdysozoa</taxon>
        <taxon>Arthropoda</taxon>
        <taxon>Hexapoda</taxon>
        <taxon>Insecta</taxon>
        <taxon>Pterygota</taxon>
        <taxon>Neoptera</taxon>
        <taxon>Paraneoptera</taxon>
        <taxon>Hemiptera</taxon>
        <taxon>Sternorrhyncha</taxon>
        <taxon>Aphidomorpha</taxon>
        <taxon>Aphidoidea</taxon>
        <taxon>Aphididae</taxon>
        <taxon>Macrosiphini</taxon>
        <taxon>Macrosiphum</taxon>
    </lineage>
</organism>
<proteinExistence type="predicted"/>
<protein>
    <submittedName>
        <fullName evidence="1">Uncharacterized protein</fullName>
    </submittedName>
</protein>
<gene>
    <name evidence="1" type="ORF">MEUPH1_LOCUS29159</name>
</gene>
<keyword evidence="2" id="KW-1185">Reference proteome</keyword>
<name>A0AAV0Y4L7_9HEMI</name>
<evidence type="ECO:0000313" key="1">
    <source>
        <dbReference type="EMBL" id="CAI6375698.1"/>
    </source>
</evidence>
<accession>A0AAV0Y4L7</accession>
<dbReference type="PANTHER" id="PTHR31025">
    <property type="entry name" value="SI:CH211-196P9.1-RELATED"/>
    <property type="match status" value="1"/>
</dbReference>
<reference evidence="1 2" key="1">
    <citation type="submission" date="2023-01" db="EMBL/GenBank/DDBJ databases">
        <authorList>
            <person name="Whitehead M."/>
        </authorList>
    </citation>
    <scope>NUCLEOTIDE SEQUENCE [LARGE SCALE GENOMIC DNA]</scope>
</reference>